<sequence>MPQMTSLKRYKCLGRESSPFGDSSWARQNGGENIGRRGRPRSRIIIVANLSRSLSWPTKRCLELHAP</sequence>
<organism evidence="1 3">
    <name type="scientific">Oikopleura dioica</name>
    <name type="common">Tunicate</name>
    <dbReference type="NCBI Taxonomy" id="34765"/>
    <lineage>
        <taxon>Eukaryota</taxon>
        <taxon>Metazoa</taxon>
        <taxon>Chordata</taxon>
        <taxon>Tunicata</taxon>
        <taxon>Appendicularia</taxon>
        <taxon>Copelata</taxon>
        <taxon>Oikopleuridae</taxon>
        <taxon>Oikopleura</taxon>
    </lineage>
</organism>
<dbReference type="Proteomes" id="UP000011014">
    <property type="component" value="Unassembled WGS sequence"/>
</dbReference>
<name>E4WQE7_OIKDI</name>
<dbReference type="EMBL" id="FN653015">
    <property type="protein sequence ID" value="CBY20888.1"/>
    <property type="molecule type" value="Genomic_DNA"/>
</dbReference>
<evidence type="ECO:0000313" key="3">
    <source>
        <dbReference type="Proteomes" id="UP000001307"/>
    </source>
</evidence>
<proteinExistence type="predicted"/>
<evidence type="ECO:0000313" key="2">
    <source>
        <dbReference type="EMBL" id="CBY34864.1"/>
    </source>
</evidence>
<dbReference type="AlphaFoldDB" id="E4WQE7"/>
<gene>
    <name evidence="1" type="ORF">GSOID_T00000896001</name>
    <name evidence="2" type="ORF">GSOID_T00024902001</name>
</gene>
<dbReference type="Proteomes" id="UP000001307">
    <property type="component" value="Unassembled WGS sequence"/>
</dbReference>
<keyword evidence="3" id="KW-1185">Reference proteome</keyword>
<evidence type="ECO:0000313" key="1">
    <source>
        <dbReference type="EMBL" id="CBY20888.1"/>
    </source>
</evidence>
<accession>E4WQE7</accession>
<protein>
    <submittedName>
        <fullName evidence="1">Uncharacterized protein</fullName>
    </submittedName>
</protein>
<reference evidence="1 3" key="1">
    <citation type="journal article" date="2010" name="Science">
        <title>Plasticity of animal genome architecture unmasked by rapid evolution of a pelagic tunicate.</title>
        <authorList>
            <person name="Denoeud F."/>
            <person name="Henriet S."/>
            <person name="Mungpakdee S."/>
            <person name="Aury J.M."/>
            <person name="Da Silva C."/>
            <person name="Brinkmann H."/>
            <person name="Mikhaleva J."/>
            <person name="Olsen L.C."/>
            <person name="Jubin C."/>
            <person name="Canestro C."/>
            <person name="Bouquet J.M."/>
            <person name="Danks G."/>
            <person name="Poulain J."/>
            <person name="Campsteijn C."/>
            <person name="Adamski M."/>
            <person name="Cross I."/>
            <person name="Yadetie F."/>
            <person name="Muffato M."/>
            <person name="Louis A."/>
            <person name="Butcher S."/>
            <person name="Tsagkogeorga G."/>
            <person name="Konrad A."/>
            <person name="Singh S."/>
            <person name="Jensen M.F."/>
            <person name="Cong E.H."/>
            <person name="Eikeseth-Otteraa H."/>
            <person name="Noel B."/>
            <person name="Anthouard V."/>
            <person name="Porcel B.M."/>
            <person name="Kachouri-Lafond R."/>
            <person name="Nishino A."/>
            <person name="Ugolini M."/>
            <person name="Chourrout P."/>
            <person name="Nishida H."/>
            <person name="Aasland R."/>
            <person name="Huzurbazar S."/>
            <person name="Westhof E."/>
            <person name="Delsuc F."/>
            <person name="Lehrach H."/>
            <person name="Reinhardt R."/>
            <person name="Weissenbach J."/>
            <person name="Roy S.W."/>
            <person name="Artiguenave F."/>
            <person name="Postlethwait J.H."/>
            <person name="Manak J.R."/>
            <person name="Thompson E.M."/>
            <person name="Jaillon O."/>
            <person name="Du Pasquier L."/>
            <person name="Boudinot P."/>
            <person name="Liberles D.A."/>
            <person name="Volff J.N."/>
            <person name="Philippe H."/>
            <person name="Lenhard B."/>
            <person name="Roest Crollius H."/>
            <person name="Wincker P."/>
            <person name="Chourrout D."/>
        </authorList>
    </citation>
    <scope>NUCLEOTIDE SEQUENCE [LARGE SCALE GENOMIC DNA]</scope>
</reference>
<dbReference type="EMBL" id="FN654553">
    <property type="protein sequence ID" value="CBY34864.1"/>
    <property type="molecule type" value="Genomic_DNA"/>
</dbReference>